<dbReference type="RefSeq" id="WP_356501514.1">
    <property type="nucleotide sequence ID" value="NZ_JBEXEF010000010.1"/>
</dbReference>
<keyword evidence="2" id="KW-1185">Reference proteome</keyword>
<gene>
    <name evidence="1" type="ORF">ABZV61_25405</name>
</gene>
<evidence type="ECO:0008006" key="3">
    <source>
        <dbReference type="Google" id="ProtNLM"/>
    </source>
</evidence>
<accession>A0ABV2UDY4</accession>
<protein>
    <recommendedName>
        <fullName evidence="3">Asp23/Gls24 family envelope stress response protein</fullName>
    </recommendedName>
</protein>
<reference evidence="1 2" key="1">
    <citation type="submission" date="2024-06" db="EMBL/GenBank/DDBJ databases">
        <title>The Natural Products Discovery Center: Release of the First 8490 Sequenced Strains for Exploring Actinobacteria Biosynthetic Diversity.</title>
        <authorList>
            <person name="Kalkreuter E."/>
            <person name="Kautsar S.A."/>
            <person name="Yang D."/>
            <person name="Bader C.D."/>
            <person name="Teijaro C.N."/>
            <person name="Fluegel L."/>
            <person name="Davis C.M."/>
            <person name="Simpson J.R."/>
            <person name="Lauterbach L."/>
            <person name="Steele A.D."/>
            <person name="Gui C."/>
            <person name="Meng S."/>
            <person name="Li G."/>
            <person name="Viehrig K."/>
            <person name="Ye F."/>
            <person name="Su P."/>
            <person name="Kiefer A.F."/>
            <person name="Nichols A."/>
            <person name="Cepeda A.J."/>
            <person name="Yan W."/>
            <person name="Fan B."/>
            <person name="Jiang Y."/>
            <person name="Adhikari A."/>
            <person name="Zheng C.-J."/>
            <person name="Schuster L."/>
            <person name="Cowan T.M."/>
            <person name="Smanski M.J."/>
            <person name="Chevrette M.G."/>
            <person name="De Carvalho L.P.S."/>
            <person name="Shen B."/>
        </authorList>
    </citation>
    <scope>NUCLEOTIDE SEQUENCE [LARGE SCALE GENOMIC DNA]</scope>
    <source>
        <strain evidence="1 2">NPDC005137</strain>
    </source>
</reference>
<sequence length="110" mass="11709">MTARSELTRSLLEVLGRIPGLRPATPATTHVGSRVPWNLDTMAVGIDEEVIEIRVVALALPLPPILREAEAALRAALKETGWKDARLRLVVCDIDAAALTPVVHASDAGA</sequence>
<comment type="caution">
    <text evidence="1">The sequence shown here is derived from an EMBL/GenBank/DDBJ whole genome shotgun (WGS) entry which is preliminary data.</text>
</comment>
<organism evidence="1 2">
    <name type="scientific">Streptomyces sp. 900116325</name>
    <dbReference type="NCBI Taxonomy" id="3154295"/>
    <lineage>
        <taxon>Bacteria</taxon>
        <taxon>Bacillati</taxon>
        <taxon>Actinomycetota</taxon>
        <taxon>Actinomycetes</taxon>
        <taxon>Kitasatosporales</taxon>
        <taxon>Streptomycetaceae</taxon>
        <taxon>Streptomyces</taxon>
    </lineage>
</organism>
<evidence type="ECO:0000313" key="1">
    <source>
        <dbReference type="EMBL" id="MET8436055.1"/>
    </source>
</evidence>
<dbReference type="EMBL" id="JBEXIP010000022">
    <property type="protein sequence ID" value="MET8436055.1"/>
    <property type="molecule type" value="Genomic_DNA"/>
</dbReference>
<dbReference type="Proteomes" id="UP001550044">
    <property type="component" value="Unassembled WGS sequence"/>
</dbReference>
<name>A0ABV2UDY4_9ACTN</name>
<proteinExistence type="predicted"/>
<evidence type="ECO:0000313" key="2">
    <source>
        <dbReference type="Proteomes" id="UP001550044"/>
    </source>
</evidence>